<reference evidence="1" key="1">
    <citation type="submission" date="2018-02" db="EMBL/GenBank/DDBJ databases">
        <title>Rhizophora mucronata_Transcriptome.</title>
        <authorList>
            <person name="Meera S.P."/>
            <person name="Sreeshan A."/>
            <person name="Augustine A."/>
        </authorList>
    </citation>
    <scope>NUCLEOTIDE SEQUENCE</scope>
    <source>
        <tissue evidence="1">Leaf</tissue>
    </source>
</reference>
<organism evidence="1">
    <name type="scientific">Rhizophora mucronata</name>
    <name type="common">Asiatic mangrove</name>
    <dbReference type="NCBI Taxonomy" id="61149"/>
    <lineage>
        <taxon>Eukaryota</taxon>
        <taxon>Viridiplantae</taxon>
        <taxon>Streptophyta</taxon>
        <taxon>Embryophyta</taxon>
        <taxon>Tracheophyta</taxon>
        <taxon>Spermatophyta</taxon>
        <taxon>Magnoliopsida</taxon>
        <taxon>eudicotyledons</taxon>
        <taxon>Gunneridae</taxon>
        <taxon>Pentapetalae</taxon>
        <taxon>rosids</taxon>
        <taxon>fabids</taxon>
        <taxon>Malpighiales</taxon>
        <taxon>Rhizophoraceae</taxon>
        <taxon>Rhizophora</taxon>
    </lineage>
</organism>
<sequence>MKKYEKKMVNYRLALRGIPFLLDEDNHFKCKVLKKIFTLGYSSKML</sequence>
<evidence type="ECO:0000313" key="1">
    <source>
        <dbReference type="EMBL" id="MBX44703.1"/>
    </source>
</evidence>
<proteinExistence type="predicted"/>
<dbReference type="EMBL" id="GGEC01064219">
    <property type="protein sequence ID" value="MBX44703.1"/>
    <property type="molecule type" value="Transcribed_RNA"/>
</dbReference>
<dbReference type="AlphaFoldDB" id="A0A2P2NQD6"/>
<accession>A0A2P2NQD6</accession>
<protein>
    <submittedName>
        <fullName evidence="1">Uncharacterized protein</fullName>
    </submittedName>
</protein>
<name>A0A2P2NQD6_RHIMU</name>